<gene>
    <name evidence="3" type="ORF">ZIOFF_058385</name>
</gene>
<keyword evidence="4" id="KW-1185">Reference proteome</keyword>
<name>A0A8J5FFL4_ZINOF</name>
<accession>A0A8J5FFL4</accession>
<organism evidence="3 4">
    <name type="scientific">Zingiber officinale</name>
    <name type="common">Ginger</name>
    <name type="synonym">Amomum zingiber</name>
    <dbReference type="NCBI Taxonomy" id="94328"/>
    <lineage>
        <taxon>Eukaryota</taxon>
        <taxon>Viridiplantae</taxon>
        <taxon>Streptophyta</taxon>
        <taxon>Embryophyta</taxon>
        <taxon>Tracheophyta</taxon>
        <taxon>Spermatophyta</taxon>
        <taxon>Magnoliopsida</taxon>
        <taxon>Liliopsida</taxon>
        <taxon>Zingiberales</taxon>
        <taxon>Zingiberaceae</taxon>
        <taxon>Zingiber</taxon>
    </lineage>
</organism>
<protein>
    <recommendedName>
        <fullName evidence="2">VQ domain-containing protein</fullName>
    </recommendedName>
</protein>
<dbReference type="Pfam" id="PF05678">
    <property type="entry name" value="VQ"/>
    <property type="match status" value="1"/>
</dbReference>
<feature type="compositionally biased region" description="Low complexity" evidence="1">
    <location>
        <begin position="48"/>
        <end position="65"/>
    </location>
</feature>
<comment type="caution">
    <text evidence="3">The sequence shown here is derived from an EMBL/GenBank/DDBJ whole genome shotgun (WGS) entry which is preliminary data.</text>
</comment>
<feature type="region of interest" description="Disordered" evidence="1">
    <location>
        <begin position="318"/>
        <end position="344"/>
    </location>
</feature>
<dbReference type="AlphaFoldDB" id="A0A8J5FFL4"/>
<evidence type="ECO:0000313" key="4">
    <source>
        <dbReference type="Proteomes" id="UP000734854"/>
    </source>
</evidence>
<reference evidence="3 4" key="1">
    <citation type="submission" date="2020-08" db="EMBL/GenBank/DDBJ databases">
        <title>Plant Genome Project.</title>
        <authorList>
            <person name="Zhang R.-G."/>
        </authorList>
    </citation>
    <scope>NUCLEOTIDE SEQUENCE [LARGE SCALE GENOMIC DNA]</scope>
    <source>
        <tissue evidence="3">Rhizome</tissue>
    </source>
</reference>
<evidence type="ECO:0000256" key="1">
    <source>
        <dbReference type="SAM" id="MobiDB-lite"/>
    </source>
</evidence>
<feature type="region of interest" description="Disordered" evidence="1">
    <location>
        <begin position="1"/>
        <end position="129"/>
    </location>
</feature>
<dbReference type="EMBL" id="JACMSC010000016">
    <property type="protein sequence ID" value="KAG6481764.1"/>
    <property type="molecule type" value="Genomic_DNA"/>
</dbReference>
<feature type="compositionally biased region" description="Pro residues" evidence="1">
    <location>
        <begin position="36"/>
        <end position="47"/>
    </location>
</feature>
<dbReference type="InterPro" id="IPR008889">
    <property type="entry name" value="VQ"/>
</dbReference>
<evidence type="ECO:0000259" key="2">
    <source>
        <dbReference type="Pfam" id="PF05678"/>
    </source>
</evidence>
<proteinExistence type="predicted"/>
<feature type="compositionally biased region" description="Pro residues" evidence="1">
    <location>
        <begin position="102"/>
        <end position="111"/>
    </location>
</feature>
<dbReference type="InterPro" id="IPR039609">
    <property type="entry name" value="VQ_15/22"/>
</dbReference>
<evidence type="ECO:0000313" key="3">
    <source>
        <dbReference type="EMBL" id="KAG6481764.1"/>
    </source>
</evidence>
<dbReference type="PANTHER" id="PTHR33179">
    <property type="entry name" value="VQ MOTIF-CONTAINING PROTEIN"/>
    <property type="match status" value="1"/>
</dbReference>
<dbReference type="PANTHER" id="PTHR33179:SF58">
    <property type="entry name" value="OS08G0409500 PROTEIN"/>
    <property type="match status" value="1"/>
</dbReference>
<feature type="domain" description="VQ" evidence="2">
    <location>
        <begin position="125"/>
        <end position="152"/>
    </location>
</feature>
<feature type="compositionally biased region" description="Basic residues" evidence="1">
    <location>
        <begin position="115"/>
        <end position="124"/>
    </location>
</feature>
<sequence>MRGLKTEPEVNPVSSGDNEECDAVVDSPAPSSFLNLPPPPPLPPATTPPASSSIFDSFSPYFTPFPFQPPPPEHAAAWSLSPPPPPPPLSTSAPSSTRGGPTPQPVQPPAAAPRGPKKRTRASRRAPTTVINTETSNFRSMVQQFTGFPSPPFAGAAASPQFQSPGLQLDLFGSSAAAVPQFLLRPSAQKMIPSPASSSASPSLFDHIIARSNLASIGNSSITSADVDGAPKYHDKFPLSLFEQQPDAANRGTERGSFMPPAFLQPQRAQMAQLPAEFARGSLGNLIATGAAAAAATNITYNNRPRSDVGLCWDVNEQSGEERRPASSIEDQQPYQKLWRPNLD</sequence>
<feature type="compositionally biased region" description="Low complexity" evidence="1">
    <location>
        <begin position="90"/>
        <end position="101"/>
    </location>
</feature>
<dbReference type="Proteomes" id="UP000734854">
    <property type="component" value="Unassembled WGS sequence"/>
</dbReference>